<dbReference type="SUPFAM" id="SSF63411">
    <property type="entry name" value="LuxS/MPP-like metallohydrolase"/>
    <property type="match status" value="2"/>
</dbReference>
<evidence type="ECO:0000256" key="1">
    <source>
        <dbReference type="SAM" id="MobiDB-lite"/>
    </source>
</evidence>
<dbReference type="EMBL" id="JAGTJJ010000044">
    <property type="protein sequence ID" value="MDC3986833.1"/>
    <property type="molecule type" value="Genomic_DNA"/>
</dbReference>
<dbReference type="Gene3D" id="3.30.830.10">
    <property type="entry name" value="Metalloenzyme, LuxS/M16 peptidase-like"/>
    <property type="match status" value="2"/>
</dbReference>
<feature type="compositionally biased region" description="Basic and acidic residues" evidence="1">
    <location>
        <begin position="1"/>
        <end position="20"/>
    </location>
</feature>
<feature type="domain" description="Peptidase M16 N-terminal" evidence="2">
    <location>
        <begin position="27"/>
        <end position="171"/>
    </location>
</feature>
<evidence type="ECO:0000259" key="2">
    <source>
        <dbReference type="Pfam" id="PF00675"/>
    </source>
</evidence>
<dbReference type="Pfam" id="PF00675">
    <property type="entry name" value="Peptidase_M16"/>
    <property type="match status" value="1"/>
</dbReference>
<sequence length="449" mass="49247">MDGERRDGRRRDGRRGERRGGGVVTHVIVEPSPALPLVSVVVAFRSGSAHDPVGREGLGRITARMLRRGAEGWSSEKIEQTIDLLGGELGVDVSPSASTVHFEVIRRSLDPFVDLASTLLARPSFDEAELARLKREAEAELIESRDSDGTLCARAFRRTLFAGHPYGRRVAGCIPALRAIERADVVSFYGAHYARENAIVTISGDVDVEEGHAIAERLLSGLPVGASVPDPVQPPPRRPGRRLVFVDKPERTQTQMIVGGLGTHPNDPDHVALLVANTAFGGTFTSRLMQEVRAKRGWSYGASSRVGFDRQRDAFTMWTAPKASDASACLALKLELLHTLRKDGITKDELSFVKKYLVRSHAFEVDTARKRAYQKLEAALYDLPEGYHDKQLEQIEGVTLDEANAAIRERLSEDDLVVSVVGTFSQIGDAVAKSVPRLLETQVDPFDLE</sequence>
<feature type="region of interest" description="Disordered" evidence="1">
    <location>
        <begin position="1"/>
        <end position="22"/>
    </location>
</feature>
<dbReference type="Proteomes" id="UP001151081">
    <property type="component" value="Unassembled WGS sequence"/>
</dbReference>
<dbReference type="InterPro" id="IPR007863">
    <property type="entry name" value="Peptidase_M16_C"/>
</dbReference>
<dbReference type="Pfam" id="PF05193">
    <property type="entry name" value="Peptidase_M16_C"/>
    <property type="match status" value="1"/>
</dbReference>
<organism evidence="4 5">
    <name type="scientific">Polyangium jinanense</name>
    <dbReference type="NCBI Taxonomy" id="2829994"/>
    <lineage>
        <taxon>Bacteria</taxon>
        <taxon>Pseudomonadati</taxon>
        <taxon>Myxococcota</taxon>
        <taxon>Polyangia</taxon>
        <taxon>Polyangiales</taxon>
        <taxon>Polyangiaceae</taxon>
        <taxon>Polyangium</taxon>
    </lineage>
</organism>
<comment type="caution">
    <text evidence="4">The sequence shown here is derived from an EMBL/GenBank/DDBJ whole genome shotgun (WGS) entry which is preliminary data.</text>
</comment>
<dbReference type="PANTHER" id="PTHR11851:SF224">
    <property type="entry name" value="PROCESSING PROTEASE"/>
    <property type="match status" value="1"/>
</dbReference>
<dbReference type="InterPro" id="IPR050361">
    <property type="entry name" value="MPP/UQCRC_Complex"/>
</dbReference>
<keyword evidence="5" id="KW-1185">Reference proteome</keyword>
<dbReference type="AlphaFoldDB" id="A0A9X3XD71"/>
<feature type="domain" description="Peptidase M16 C-terminal" evidence="3">
    <location>
        <begin position="180"/>
        <end position="355"/>
    </location>
</feature>
<proteinExistence type="predicted"/>
<dbReference type="PANTHER" id="PTHR11851">
    <property type="entry name" value="METALLOPROTEASE"/>
    <property type="match status" value="1"/>
</dbReference>
<dbReference type="GO" id="GO:0046872">
    <property type="term" value="F:metal ion binding"/>
    <property type="evidence" value="ECO:0007669"/>
    <property type="project" value="InterPro"/>
</dbReference>
<dbReference type="InterPro" id="IPR011249">
    <property type="entry name" value="Metalloenz_LuxS/M16"/>
</dbReference>
<protein>
    <submittedName>
        <fullName evidence="4">Insulinase family protein</fullName>
    </submittedName>
</protein>
<evidence type="ECO:0000259" key="3">
    <source>
        <dbReference type="Pfam" id="PF05193"/>
    </source>
</evidence>
<accession>A0A9X3XD71</accession>
<dbReference type="InterPro" id="IPR011765">
    <property type="entry name" value="Pept_M16_N"/>
</dbReference>
<evidence type="ECO:0000313" key="4">
    <source>
        <dbReference type="EMBL" id="MDC3986833.1"/>
    </source>
</evidence>
<evidence type="ECO:0000313" key="5">
    <source>
        <dbReference type="Proteomes" id="UP001151081"/>
    </source>
</evidence>
<gene>
    <name evidence="4" type="ORF">KEG57_40560</name>
</gene>
<reference evidence="4 5" key="1">
    <citation type="submission" date="2021-04" db="EMBL/GenBank/DDBJ databases">
        <title>Genome analysis of Polyangium sp.</title>
        <authorList>
            <person name="Li Y."/>
            <person name="Wang J."/>
        </authorList>
    </citation>
    <scope>NUCLEOTIDE SEQUENCE [LARGE SCALE GENOMIC DNA]</scope>
    <source>
        <strain evidence="4 5">SDU14</strain>
    </source>
</reference>
<name>A0A9X3XD71_9BACT</name>